<comment type="caution">
    <text evidence="2">The sequence shown here is derived from an EMBL/GenBank/DDBJ whole genome shotgun (WGS) entry which is preliminary data.</text>
</comment>
<gene>
    <name evidence="2" type="ORF">ALO68_03970</name>
</gene>
<dbReference type="EMBL" id="LJQM01000009">
    <property type="protein sequence ID" value="KPX50221.1"/>
    <property type="molecule type" value="Genomic_DNA"/>
</dbReference>
<accession>A0A0P9RQ91</accession>
<evidence type="ECO:0000259" key="1">
    <source>
        <dbReference type="Pfam" id="PF14301"/>
    </source>
</evidence>
<evidence type="ECO:0000313" key="3">
    <source>
        <dbReference type="Proteomes" id="UP000050557"/>
    </source>
</evidence>
<dbReference type="PATRIC" id="fig|251654.3.peg.5282"/>
<protein>
    <recommendedName>
        <fullName evidence="1">DUF4376 domain-containing protein</fullName>
    </recommendedName>
</protein>
<reference evidence="2 3" key="1">
    <citation type="submission" date="2015-09" db="EMBL/GenBank/DDBJ databases">
        <title>Genome announcement of multiple Pseudomonas syringae strains.</title>
        <authorList>
            <person name="Thakur S."/>
            <person name="Wang P.W."/>
            <person name="Gong Y."/>
            <person name="Weir B.S."/>
            <person name="Guttman D.S."/>
        </authorList>
    </citation>
    <scope>NUCLEOTIDE SEQUENCE [LARGE SCALE GENOMIC DNA]</scope>
    <source>
        <strain evidence="2 3">ICMP4531</strain>
    </source>
</reference>
<feature type="domain" description="DUF4376" evidence="1">
    <location>
        <begin position="69"/>
        <end position="178"/>
    </location>
</feature>
<organism evidence="2 3">
    <name type="scientific">Pseudomonas syringae pv. helianthi</name>
    <dbReference type="NCBI Taxonomy" id="251654"/>
    <lineage>
        <taxon>Bacteria</taxon>
        <taxon>Pseudomonadati</taxon>
        <taxon>Pseudomonadota</taxon>
        <taxon>Gammaproteobacteria</taxon>
        <taxon>Pseudomonadales</taxon>
        <taxon>Pseudomonadaceae</taxon>
        <taxon>Pseudomonas</taxon>
    </lineage>
</organism>
<dbReference type="Proteomes" id="UP000050557">
    <property type="component" value="Unassembled WGS sequence"/>
</dbReference>
<dbReference type="InterPro" id="IPR025484">
    <property type="entry name" value="DUF4376"/>
</dbReference>
<sequence length="191" mass="20722">MRYAYFDPITREVIGWFDTEALDCILPDADLLVPLSQDAWEANANEPRWVDENHLLRSTMPVVPVNLDQIKASKLVEISSACAAAIVGGFISSALGEPHSYPSQATDQSNLMAAVLSSLSAPADSWETPVWCVDAKGEGAYRLHTAAQVQAVGNDSLSARNAALTRKAALEERIRQAVIVEQVQSSSWPTK</sequence>
<dbReference type="AlphaFoldDB" id="A0A0P9RQ91"/>
<evidence type="ECO:0000313" key="2">
    <source>
        <dbReference type="EMBL" id="KPX50221.1"/>
    </source>
</evidence>
<dbReference type="RefSeq" id="WP_054984117.1">
    <property type="nucleotide sequence ID" value="NZ_CP092918.1"/>
</dbReference>
<dbReference type="Pfam" id="PF14301">
    <property type="entry name" value="DUF4376"/>
    <property type="match status" value="1"/>
</dbReference>
<proteinExistence type="predicted"/>
<name>A0A0P9RQ91_9PSED</name>